<dbReference type="InterPro" id="IPR041685">
    <property type="entry name" value="AAA_GajA/Old/RecF-like"/>
</dbReference>
<proteinExistence type="predicted"/>
<dbReference type="InterPro" id="IPR027417">
    <property type="entry name" value="P-loop_NTPase"/>
</dbReference>
<evidence type="ECO:0000259" key="2">
    <source>
        <dbReference type="Pfam" id="PF20469"/>
    </source>
</evidence>
<evidence type="ECO:0000259" key="1">
    <source>
        <dbReference type="Pfam" id="PF13175"/>
    </source>
</evidence>
<organism evidence="3 4">
    <name type="scientific">Phocicoccus schoeneichii</name>
    <dbReference type="NCBI Taxonomy" id="1812261"/>
    <lineage>
        <taxon>Bacteria</taxon>
        <taxon>Bacillati</taxon>
        <taxon>Bacillota</taxon>
        <taxon>Bacilli</taxon>
        <taxon>Bacillales</taxon>
        <taxon>Salinicoccaceae</taxon>
        <taxon>Phocicoccus</taxon>
    </lineage>
</organism>
<dbReference type="Gene3D" id="3.40.50.300">
    <property type="entry name" value="P-loop containing nucleotide triphosphate hydrolases"/>
    <property type="match status" value="1"/>
</dbReference>
<feature type="domain" description="Endonuclease GajA/Old nuclease/RecF-like AAA" evidence="1">
    <location>
        <begin position="1"/>
        <end position="323"/>
    </location>
</feature>
<dbReference type="InterPro" id="IPR051396">
    <property type="entry name" value="Bact_Antivir_Def_Nuclease"/>
</dbReference>
<name>A0A6V7RNY7_9BACL</name>
<sequence>MELKKLIVKNFRNFGSVEIQLTNQNVIFGMNDVGKTNLLYALRFLLDRQIRKDGFRDSDFFQKNTNLEIEITLEIDLSNNENKDSQHVISKVRGSRKQQDLEKFYIQVKGIYDESEYFGAPTLYWGSVFEELEEVPQTGLISDLDRLFKVVYIDPIINLENTFSRNRKKLFDQRRLSEDDIVLSNEIQDLTDGMNEKISEMEVIQDFQNILTEEYKNLKKEEIKIEMKSEMAINGYFSDLTPYIKRDGDEKHYPTSGDGRKKILAYSLLNYLTKEYESNKIVIYLIEEPENSLHRSMQIALSKQLFENEVYDYFFLSTHSSELLYEMDNASLIRIYNKDRVNCASHIYHVDEDYKSLKQELNRSLSTALFADKVLLIEGPSERVLFEKVLEETNPTYELEGGYILEVDGIKFKPYYKVLKALEIITIVKTDNDLKAKSNEKTHFDLIGFNRCLELVEMTKKEFVEIDYSSIDENGKKVWLGSNKERLVKEEKKDIYETEEETIKTLESKDIYLSEIDLEHDLYEAIGDRMKEILKSSTPIEYLQRAKMLNMLKLTQDLTATDCSTIIEHDLFKALKRLVD</sequence>
<feature type="domain" description="OLD protein-like TOPRIM" evidence="2">
    <location>
        <begin position="369"/>
        <end position="433"/>
    </location>
</feature>
<reference evidence="3 4" key="1">
    <citation type="submission" date="2020-07" db="EMBL/GenBank/DDBJ databases">
        <authorList>
            <person name="Criscuolo A."/>
        </authorList>
    </citation>
    <scope>NUCLEOTIDE SEQUENCE [LARGE SCALE GENOMIC DNA]</scope>
    <source>
        <strain evidence="4">CIP 111030</strain>
    </source>
</reference>
<comment type="caution">
    <text evidence="3">The sequence shown here is derived from an EMBL/GenBank/DDBJ whole genome shotgun (WGS) entry which is preliminary data.</text>
</comment>
<dbReference type="RefSeq" id="WP_186088427.1">
    <property type="nucleotide sequence ID" value="NZ_BMDB01000004.1"/>
</dbReference>
<keyword evidence="4" id="KW-1185">Reference proteome</keyword>
<evidence type="ECO:0000313" key="3">
    <source>
        <dbReference type="EMBL" id="CAD2079359.1"/>
    </source>
</evidence>
<protein>
    <submittedName>
        <fullName evidence="3">DNA replication and repair protein RecF</fullName>
    </submittedName>
</protein>
<dbReference type="PANTHER" id="PTHR43581:SF4">
    <property type="entry name" value="ATP_GTP PHOSPHATASE"/>
    <property type="match status" value="1"/>
</dbReference>
<dbReference type="PANTHER" id="PTHR43581">
    <property type="entry name" value="ATP/GTP PHOSPHATASE"/>
    <property type="match status" value="1"/>
</dbReference>
<dbReference type="SUPFAM" id="SSF52540">
    <property type="entry name" value="P-loop containing nucleoside triphosphate hydrolases"/>
    <property type="match status" value="1"/>
</dbReference>
<accession>A0A6V7RNY7</accession>
<dbReference type="Pfam" id="PF13175">
    <property type="entry name" value="AAA_15"/>
    <property type="match status" value="1"/>
</dbReference>
<gene>
    <name evidence="3" type="primary">recF_2</name>
    <name evidence="3" type="ORF">JEOSCH030_01616</name>
</gene>
<dbReference type="Proteomes" id="UP000521032">
    <property type="component" value="Unassembled WGS sequence"/>
</dbReference>
<dbReference type="EMBL" id="CAJEWE010000011">
    <property type="protein sequence ID" value="CAD2079359.1"/>
    <property type="molecule type" value="Genomic_DNA"/>
</dbReference>
<evidence type="ECO:0000313" key="4">
    <source>
        <dbReference type="Proteomes" id="UP000521032"/>
    </source>
</evidence>
<dbReference type="Pfam" id="PF20469">
    <property type="entry name" value="OLD-like_TOPRIM"/>
    <property type="match status" value="1"/>
</dbReference>
<dbReference type="AlphaFoldDB" id="A0A6V7RNY7"/>
<dbReference type="InterPro" id="IPR034139">
    <property type="entry name" value="TOPRIM_OLD"/>
</dbReference>
<dbReference type="CDD" id="cd01026">
    <property type="entry name" value="TOPRIM_OLD"/>
    <property type="match status" value="1"/>
</dbReference>